<evidence type="ECO:0000256" key="7">
    <source>
        <dbReference type="ARBA" id="ARBA00022884"/>
    </source>
</evidence>
<keyword evidence="12" id="KW-1185">Reference proteome</keyword>
<dbReference type="Pfam" id="PF14622">
    <property type="entry name" value="Ribonucleas_3_3"/>
    <property type="match status" value="1"/>
</dbReference>
<comment type="function">
    <text evidence="8">Digests double-stranded RNA. Involved in the processing of primary rRNA transcript to yield the immediate precursors to the large and small rRNAs (23S and 16S). Processes some mRNAs, and tRNAs when they are encoded in the rRNA operon. Processes pre-crRNA and tracrRNA of type II CRISPR loci if present in the organism.</text>
</comment>
<dbReference type="SMART" id="SM00358">
    <property type="entry name" value="DSRM"/>
    <property type="match status" value="1"/>
</dbReference>
<comment type="caution">
    <text evidence="11">The sequence shown here is derived from an EMBL/GenBank/DDBJ whole genome shotgun (WGS) entry which is preliminary data.</text>
</comment>
<keyword evidence="8" id="KW-0698">rRNA processing</keyword>
<comment type="cofactor">
    <cofactor evidence="8">
        <name>Mg(2+)</name>
        <dbReference type="ChEBI" id="CHEBI:18420"/>
    </cofactor>
</comment>
<keyword evidence="4 8" id="KW-0540">Nuclease</keyword>
<comment type="subunit">
    <text evidence="8">Homodimer.</text>
</comment>
<dbReference type="RefSeq" id="WP_137997109.1">
    <property type="nucleotide sequence ID" value="NZ_SJDU01000002.1"/>
</dbReference>
<keyword evidence="6 8" id="KW-0378">Hydrolase</keyword>
<dbReference type="PANTHER" id="PTHR11207">
    <property type="entry name" value="RIBONUCLEASE III"/>
    <property type="match status" value="1"/>
</dbReference>
<keyword evidence="3 8" id="KW-0507">mRNA processing</keyword>
<dbReference type="PROSITE" id="PS50137">
    <property type="entry name" value="DS_RBD"/>
    <property type="match status" value="1"/>
</dbReference>
<keyword evidence="8" id="KW-0963">Cytoplasm</keyword>
<evidence type="ECO:0000256" key="4">
    <source>
        <dbReference type="ARBA" id="ARBA00022722"/>
    </source>
</evidence>
<keyword evidence="7 8" id="KW-0694">RNA-binding</keyword>
<proteinExistence type="inferred from homology"/>
<keyword evidence="8" id="KW-0819">tRNA processing</keyword>
<dbReference type="PROSITE" id="PS50142">
    <property type="entry name" value="RNASE_3_2"/>
    <property type="match status" value="1"/>
</dbReference>
<evidence type="ECO:0000256" key="5">
    <source>
        <dbReference type="ARBA" id="ARBA00022759"/>
    </source>
</evidence>
<dbReference type="InterPro" id="IPR000999">
    <property type="entry name" value="RNase_III_dom"/>
</dbReference>
<dbReference type="HAMAP" id="MF_00104">
    <property type="entry name" value="RNase_III"/>
    <property type="match status" value="1"/>
</dbReference>
<dbReference type="SUPFAM" id="SSF69065">
    <property type="entry name" value="RNase III domain-like"/>
    <property type="match status" value="1"/>
</dbReference>
<organism evidence="11 12">
    <name type="scientific">Brachyspira catarrhinii</name>
    <dbReference type="NCBI Taxonomy" id="2528966"/>
    <lineage>
        <taxon>Bacteria</taxon>
        <taxon>Pseudomonadati</taxon>
        <taxon>Spirochaetota</taxon>
        <taxon>Spirochaetia</taxon>
        <taxon>Brachyspirales</taxon>
        <taxon>Brachyspiraceae</taxon>
        <taxon>Brachyspira</taxon>
    </lineage>
</organism>
<accession>A0ABY2TYG2</accession>
<evidence type="ECO:0000313" key="11">
    <source>
        <dbReference type="EMBL" id="TKZ36417.1"/>
    </source>
</evidence>
<feature type="active site" evidence="8">
    <location>
        <position position="63"/>
    </location>
</feature>
<sequence length="243" mass="28306">MQKEYNKKYDIDKILKDCQKALSYNFENEKYLLEAITHRTFANENKSDKEKIKYNQRLEFLGDSVLSLVMSDYLFKKYPNYKEGLLSKIKSSLVSSQMLSQLSKDLKLGDFILLGHGEEASGGRQKENILEDLFEAVVGAIYLDSNIDCAKKFIINAYKDKLNNLNIEDSYKDYKTIFQEIIQKKYKINPKYQTVEIENNKFKSEVFVNNKSYAVGFGKSKKESEMETAKNGLDYINFNKEKI</sequence>
<evidence type="ECO:0000256" key="3">
    <source>
        <dbReference type="ARBA" id="ARBA00022664"/>
    </source>
</evidence>
<dbReference type="NCBIfam" id="TIGR02191">
    <property type="entry name" value="RNaseIII"/>
    <property type="match status" value="1"/>
</dbReference>
<feature type="domain" description="RNase III" evidence="10">
    <location>
        <begin position="15"/>
        <end position="146"/>
    </location>
</feature>
<dbReference type="InterPro" id="IPR011907">
    <property type="entry name" value="RNase_III"/>
</dbReference>
<reference evidence="11 12" key="1">
    <citation type="journal article" date="2019" name="Anaerobe">
        <title>Brachyspira catarrhinii sp. nov., an anaerobic intestinal spirochaete isolated from vervet monkeys may have been misidentified as Brachyspira aalborgi in previous studies.</title>
        <authorList>
            <person name="Phillips N.D."/>
            <person name="La T."/>
            <person name="Hampson D.J."/>
        </authorList>
    </citation>
    <scope>NUCLEOTIDE SEQUENCE [LARGE SCALE GENOMIC DNA]</scope>
    <source>
        <strain evidence="11 12">Z12</strain>
    </source>
</reference>
<dbReference type="Gene3D" id="3.30.160.20">
    <property type="match status" value="1"/>
</dbReference>
<comment type="subcellular location">
    <subcellularLocation>
        <location evidence="8">Cytoplasm</location>
    </subcellularLocation>
</comment>
<evidence type="ECO:0000256" key="1">
    <source>
        <dbReference type="ARBA" id="ARBA00000109"/>
    </source>
</evidence>
<feature type="domain" description="DRBM" evidence="9">
    <location>
        <begin position="173"/>
        <end position="238"/>
    </location>
</feature>
<evidence type="ECO:0000259" key="10">
    <source>
        <dbReference type="PROSITE" id="PS50142"/>
    </source>
</evidence>
<protein>
    <recommendedName>
        <fullName evidence="8">Ribonuclease 3</fullName>
        <ecNumber evidence="8">3.1.26.3</ecNumber>
    </recommendedName>
    <alternativeName>
        <fullName evidence="8">Ribonuclease III</fullName>
        <shortName evidence="8">RNase III</shortName>
    </alternativeName>
</protein>
<dbReference type="GO" id="GO:0004525">
    <property type="term" value="F:ribonuclease III activity"/>
    <property type="evidence" value="ECO:0007669"/>
    <property type="project" value="UniProtKB-EC"/>
</dbReference>
<feature type="active site" evidence="8">
    <location>
        <position position="135"/>
    </location>
</feature>
<evidence type="ECO:0000256" key="8">
    <source>
        <dbReference type="HAMAP-Rule" id="MF_00104"/>
    </source>
</evidence>
<dbReference type="CDD" id="cd00593">
    <property type="entry name" value="RIBOc"/>
    <property type="match status" value="1"/>
</dbReference>
<evidence type="ECO:0000256" key="2">
    <source>
        <dbReference type="ARBA" id="ARBA00010183"/>
    </source>
</evidence>
<dbReference type="PANTHER" id="PTHR11207:SF0">
    <property type="entry name" value="RIBONUCLEASE 3"/>
    <property type="match status" value="1"/>
</dbReference>
<dbReference type="Proteomes" id="UP000310168">
    <property type="component" value="Unassembled WGS sequence"/>
</dbReference>
<dbReference type="InterPro" id="IPR036389">
    <property type="entry name" value="RNase_III_sf"/>
</dbReference>
<feature type="binding site" evidence="8">
    <location>
        <position position="59"/>
    </location>
    <ligand>
        <name>Mg(2+)</name>
        <dbReference type="ChEBI" id="CHEBI:18420"/>
    </ligand>
</feature>
<dbReference type="InterPro" id="IPR014720">
    <property type="entry name" value="dsRBD_dom"/>
</dbReference>
<keyword evidence="8" id="KW-0479">Metal-binding</keyword>
<dbReference type="Pfam" id="PF00035">
    <property type="entry name" value="dsrm"/>
    <property type="match status" value="1"/>
</dbReference>
<keyword evidence="8" id="KW-0699">rRNA-binding</keyword>
<keyword evidence="5 8" id="KW-0255">Endonuclease</keyword>
<keyword evidence="8" id="KW-0460">Magnesium</keyword>
<feature type="binding site" evidence="8">
    <location>
        <position position="132"/>
    </location>
    <ligand>
        <name>Mg(2+)</name>
        <dbReference type="ChEBI" id="CHEBI:18420"/>
    </ligand>
</feature>
<dbReference type="CDD" id="cd10845">
    <property type="entry name" value="DSRM_RNAse_III_family"/>
    <property type="match status" value="1"/>
</dbReference>
<dbReference type="SMART" id="SM00535">
    <property type="entry name" value="RIBOc"/>
    <property type="match status" value="1"/>
</dbReference>
<dbReference type="SUPFAM" id="SSF54768">
    <property type="entry name" value="dsRNA-binding domain-like"/>
    <property type="match status" value="1"/>
</dbReference>
<comment type="catalytic activity">
    <reaction evidence="1 8">
        <text>Endonucleolytic cleavage to 5'-phosphomonoester.</text>
        <dbReference type="EC" id="3.1.26.3"/>
    </reaction>
</comment>
<feature type="binding site" evidence="8">
    <location>
        <position position="135"/>
    </location>
    <ligand>
        <name>Mg(2+)</name>
        <dbReference type="ChEBI" id="CHEBI:18420"/>
    </ligand>
</feature>
<name>A0ABY2TYG2_9SPIR</name>
<dbReference type="PROSITE" id="PS00517">
    <property type="entry name" value="RNASE_3_1"/>
    <property type="match status" value="1"/>
</dbReference>
<evidence type="ECO:0000256" key="6">
    <source>
        <dbReference type="ARBA" id="ARBA00022801"/>
    </source>
</evidence>
<evidence type="ECO:0000259" key="9">
    <source>
        <dbReference type="PROSITE" id="PS50137"/>
    </source>
</evidence>
<comment type="similarity">
    <text evidence="2">Belongs to the ribonuclease III family.</text>
</comment>
<dbReference type="Gene3D" id="1.10.1520.10">
    <property type="entry name" value="Ribonuclease III domain"/>
    <property type="match status" value="1"/>
</dbReference>
<evidence type="ECO:0000313" key="12">
    <source>
        <dbReference type="Proteomes" id="UP000310168"/>
    </source>
</evidence>
<gene>
    <name evidence="8 11" type="primary">rnc</name>
    <name evidence="11" type="ORF">EZH24_00135</name>
</gene>
<dbReference type="EMBL" id="SJDU01000002">
    <property type="protein sequence ID" value="TKZ36417.1"/>
    <property type="molecule type" value="Genomic_DNA"/>
</dbReference>
<dbReference type="EC" id="3.1.26.3" evidence="8"/>